<gene>
    <name evidence="1" type="ORF">BpHYR1_031305</name>
</gene>
<accession>A0A3M7T6V9</accession>
<dbReference type="EMBL" id="REGN01000178">
    <property type="protein sequence ID" value="RNA43772.1"/>
    <property type="molecule type" value="Genomic_DNA"/>
</dbReference>
<sequence length="101" mass="11324">MPGLRTGTRVRMEAALASLASSLVFRTESDTLQSYSARVLSSSSTLICTCHHAFWLEKRGLSFWLIFGLVLNEQIKNTKHHHLLEDKAKVFSATIIVGTKY</sequence>
<evidence type="ECO:0000313" key="1">
    <source>
        <dbReference type="EMBL" id="RNA43772.1"/>
    </source>
</evidence>
<comment type="caution">
    <text evidence="1">The sequence shown here is derived from an EMBL/GenBank/DDBJ whole genome shotgun (WGS) entry which is preliminary data.</text>
</comment>
<reference evidence="1 2" key="1">
    <citation type="journal article" date="2018" name="Sci. Rep.">
        <title>Genomic signatures of local adaptation to the degree of environmental predictability in rotifers.</title>
        <authorList>
            <person name="Franch-Gras L."/>
            <person name="Hahn C."/>
            <person name="Garcia-Roger E.M."/>
            <person name="Carmona M.J."/>
            <person name="Serra M."/>
            <person name="Gomez A."/>
        </authorList>
    </citation>
    <scope>NUCLEOTIDE SEQUENCE [LARGE SCALE GENOMIC DNA]</scope>
    <source>
        <strain evidence="1">HYR1</strain>
    </source>
</reference>
<name>A0A3M7T6V9_BRAPC</name>
<evidence type="ECO:0000313" key="2">
    <source>
        <dbReference type="Proteomes" id="UP000276133"/>
    </source>
</evidence>
<keyword evidence="2" id="KW-1185">Reference proteome</keyword>
<proteinExistence type="predicted"/>
<organism evidence="1 2">
    <name type="scientific">Brachionus plicatilis</name>
    <name type="common">Marine rotifer</name>
    <name type="synonym">Brachionus muelleri</name>
    <dbReference type="NCBI Taxonomy" id="10195"/>
    <lineage>
        <taxon>Eukaryota</taxon>
        <taxon>Metazoa</taxon>
        <taxon>Spiralia</taxon>
        <taxon>Gnathifera</taxon>
        <taxon>Rotifera</taxon>
        <taxon>Eurotatoria</taxon>
        <taxon>Monogononta</taxon>
        <taxon>Pseudotrocha</taxon>
        <taxon>Ploima</taxon>
        <taxon>Brachionidae</taxon>
        <taxon>Brachionus</taxon>
    </lineage>
</organism>
<protein>
    <submittedName>
        <fullName evidence="1">Uncharacterized protein</fullName>
    </submittedName>
</protein>
<dbReference type="AlphaFoldDB" id="A0A3M7T6V9"/>
<dbReference type="Proteomes" id="UP000276133">
    <property type="component" value="Unassembled WGS sequence"/>
</dbReference>